<reference evidence="3 4" key="1">
    <citation type="submission" date="2024-01" db="EMBL/GenBank/DDBJ databases">
        <title>A telomere-to-telomere, gap-free genome of sweet tea (Lithocarpus litseifolius).</title>
        <authorList>
            <person name="Zhou J."/>
        </authorList>
    </citation>
    <scope>NUCLEOTIDE SEQUENCE [LARGE SCALE GENOMIC DNA]</scope>
    <source>
        <strain evidence="3">Zhou-2022a</strain>
        <tissue evidence="3">Leaf</tissue>
    </source>
</reference>
<feature type="transmembrane region" description="Helical" evidence="2">
    <location>
        <begin position="120"/>
        <end position="139"/>
    </location>
</feature>
<dbReference type="PANTHER" id="PTHR34211">
    <property type="entry name" value="CALCINEURIN-LIKE METALLO-PHOSPHOESTERASE SUPERFAMILY PROTEIN"/>
    <property type="match status" value="1"/>
</dbReference>
<dbReference type="Proteomes" id="UP001459277">
    <property type="component" value="Unassembled WGS sequence"/>
</dbReference>
<feature type="transmembrane region" description="Helical" evidence="2">
    <location>
        <begin position="737"/>
        <end position="763"/>
    </location>
</feature>
<proteinExistence type="predicted"/>
<feature type="transmembrane region" description="Helical" evidence="2">
    <location>
        <begin position="804"/>
        <end position="823"/>
    </location>
</feature>
<feature type="transmembrane region" description="Helical" evidence="2">
    <location>
        <begin position="32"/>
        <end position="50"/>
    </location>
</feature>
<comment type="caution">
    <text evidence="3">The sequence shown here is derived from an EMBL/GenBank/DDBJ whole genome shotgun (WGS) entry which is preliminary data.</text>
</comment>
<keyword evidence="2" id="KW-1133">Transmembrane helix</keyword>
<gene>
    <name evidence="3" type="ORF">SO802_004411</name>
</gene>
<organism evidence="3 4">
    <name type="scientific">Lithocarpus litseifolius</name>
    <dbReference type="NCBI Taxonomy" id="425828"/>
    <lineage>
        <taxon>Eukaryota</taxon>
        <taxon>Viridiplantae</taxon>
        <taxon>Streptophyta</taxon>
        <taxon>Embryophyta</taxon>
        <taxon>Tracheophyta</taxon>
        <taxon>Spermatophyta</taxon>
        <taxon>Magnoliopsida</taxon>
        <taxon>eudicotyledons</taxon>
        <taxon>Gunneridae</taxon>
        <taxon>Pentapetalae</taxon>
        <taxon>rosids</taxon>
        <taxon>fabids</taxon>
        <taxon>Fagales</taxon>
        <taxon>Fagaceae</taxon>
        <taxon>Lithocarpus</taxon>
    </lineage>
</organism>
<dbReference type="SUPFAM" id="SSF56300">
    <property type="entry name" value="Metallo-dependent phosphatases"/>
    <property type="match status" value="1"/>
</dbReference>
<protein>
    <recommendedName>
        <fullName evidence="5">Calcineurin-like phosphoesterase domain-containing protein</fullName>
    </recommendedName>
</protein>
<dbReference type="InterPro" id="IPR029052">
    <property type="entry name" value="Metallo-depent_PP-like"/>
</dbReference>
<feature type="transmembrane region" description="Helical" evidence="2">
    <location>
        <begin position="691"/>
        <end position="709"/>
    </location>
</feature>
<dbReference type="AlphaFoldDB" id="A0AAW2E5I3"/>
<feature type="transmembrane region" description="Helical" evidence="2">
    <location>
        <begin position="775"/>
        <end position="798"/>
    </location>
</feature>
<name>A0AAW2E5I3_9ROSI</name>
<feature type="region of interest" description="Disordered" evidence="1">
    <location>
        <begin position="441"/>
        <end position="464"/>
    </location>
</feature>
<feature type="transmembrane region" description="Helical" evidence="2">
    <location>
        <begin position="159"/>
        <end position="177"/>
    </location>
</feature>
<keyword evidence="2" id="KW-0472">Membrane</keyword>
<feature type="transmembrane region" description="Helical" evidence="2">
    <location>
        <begin position="908"/>
        <end position="926"/>
    </location>
</feature>
<dbReference type="EMBL" id="JAZDWU010000001">
    <property type="protein sequence ID" value="KAL0017342.1"/>
    <property type="molecule type" value="Genomic_DNA"/>
</dbReference>
<feature type="transmembrane region" description="Helical" evidence="2">
    <location>
        <begin position="91"/>
        <end position="108"/>
    </location>
</feature>
<evidence type="ECO:0008006" key="5">
    <source>
        <dbReference type="Google" id="ProtNLM"/>
    </source>
</evidence>
<dbReference type="PANTHER" id="PTHR34211:SF3">
    <property type="entry name" value="CALCINEURIN-LIKE METALLO-PHOSPHOESTERASE SUPERFAMILY PROTEIN"/>
    <property type="match status" value="1"/>
</dbReference>
<accession>A0AAW2E5I3</accession>
<evidence type="ECO:0000256" key="1">
    <source>
        <dbReference type="SAM" id="MobiDB-lite"/>
    </source>
</evidence>
<keyword evidence="4" id="KW-1185">Reference proteome</keyword>
<evidence type="ECO:0000313" key="3">
    <source>
        <dbReference type="EMBL" id="KAL0017342.1"/>
    </source>
</evidence>
<keyword evidence="2" id="KW-0812">Transmembrane</keyword>
<evidence type="ECO:0000313" key="4">
    <source>
        <dbReference type="Proteomes" id="UP001459277"/>
    </source>
</evidence>
<feature type="transmembrane region" description="Helical" evidence="2">
    <location>
        <begin position="62"/>
        <end position="79"/>
    </location>
</feature>
<evidence type="ECO:0000256" key="2">
    <source>
        <dbReference type="SAM" id="Phobius"/>
    </source>
</evidence>
<sequence>MAAFITEKMERVREILRKFKILNDTFPYQPELSRHAVVVATLSCMFFLFFDIMRTLKDDNSIVWWSVHAGLLGFFYFFFQPLIGKPTYSNLSKWYVFWLFVALVYHLPSSQSLAISIRMNLSLFLTIFIFSIVCLLVFHNIFILVEYIFSCQNRKWPDIWTILQFSAVVSIACCVFLSHCREKPLGQRNLKDQVCSSLFCMLNENCGTIFVLYVKAASSSDEISLIYSCWVTFTGLYIANYVAERSSESGEKYQTNMQTKPEFLDMVPWYSGTSADLYKTVFDLIVSANVFLSRFDLRIFQTAMKKNQLVPKKETQRDYLHNDFSAKKELWFDFMADTGDGGNSTYTVARLLAQREIKIDSSQKEKYKIDVNTLKRGDLLLIGGDLAYPNPSEFTYERRLFRPFKYALQPPPCHEQGRMGVKKLDEMPPCYEQQRMAVNKSAIPPGMTEQKQDKKSTKKRRQSLPYNGPRCFVIPGNHDWFDGLHTFTRNICQRSWLGGWFMPQKKSYFALQLPMGWWTFGLDLALHGDIDVYQFEFFSKLARKTVRRTDSVIIMTHQPDWLLDWYENGDSQKDASDYQSNGNNVSDLIYNILKERCRLRIPGDIHHYMRHSIVRSDELDNSQPKRKNEPIYPQHLLVNGCGGAFAHPTHVFSDFNESHGVSYKCKHAYPPYKISRRLALRNILNFRKENWQFDFIGGITYFMMVFSMFPQCELDHIFKEDSISGCSRSFFGTVWNAFIYMMDLSYVSLGGATLLLILAVAFVPSKVSCKTRVMIGVLHVTAHLAAALILMLVLELGIETLPNTYMLTNSTTIFFSCSGYHSLYRWHQSMFHRHLPVPIAIQDSIKRWTFGLYPACIKYLMSAFDLPELMAVTRSNICKNGMESISRWGAIIYYTSIFLYFWVLSTPAVSFVFGSYLYICINWFNLHYDEAFSSLRIADFKAFTRFHIKHNGDLEVFTLAVPEDWELDPKWEGSNSNQLSHLRENPSQWKAADSDQEPLNTVRIIDKIVIPRKHSPQSLDDTSGSETE</sequence>